<feature type="domain" description="LUD" evidence="1">
    <location>
        <begin position="109"/>
        <end position="214"/>
    </location>
</feature>
<protein>
    <submittedName>
        <fullName evidence="2">Lactate utilization protein C</fullName>
    </submittedName>
</protein>
<keyword evidence="3" id="KW-1185">Reference proteome</keyword>
<evidence type="ECO:0000313" key="2">
    <source>
        <dbReference type="EMBL" id="APW59619.1"/>
    </source>
</evidence>
<dbReference type="RefSeq" id="WP_076343774.1">
    <property type="nucleotide sequence ID" value="NZ_CP019082.1"/>
</dbReference>
<dbReference type="OrthoDB" id="9794157at2"/>
<evidence type="ECO:0000313" key="3">
    <source>
        <dbReference type="Proteomes" id="UP000186309"/>
    </source>
</evidence>
<proteinExistence type="predicted"/>
<dbReference type="PANTHER" id="PTHR43682">
    <property type="entry name" value="LACTATE UTILIZATION PROTEIN C"/>
    <property type="match status" value="1"/>
</dbReference>
<dbReference type="PANTHER" id="PTHR43682:SF1">
    <property type="entry name" value="LACTATE UTILIZATION PROTEIN C"/>
    <property type="match status" value="1"/>
</dbReference>
<accession>A0A1U7CL14</accession>
<dbReference type="Pfam" id="PF02589">
    <property type="entry name" value="LUD_dom"/>
    <property type="match status" value="1"/>
</dbReference>
<sequence length="222" mass="23834">MSQSRETILGRIRTALKDVPTAEKPEDVKVERSYLTIDPSPRAAMIHQFIERVGEYRAKVKTTTADDLPRAIAESCAAQGIQKLVIPADLPEGWVPAGLTLVREPGLTIDQLEHSDGVLTACALGIAQTGTVVLDSGPGQGRRAITLLPDYHLCVIFEHQVVGLVPEAVAKLQAAAASPDRPITFISGPSATSDIELNRVEGVHGPRTLEVIVVMSQEHDPD</sequence>
<dbReference type="EMBL" id="CP019082">
    <property type="protein sequence ID" value="APW59619.1"/>
    <property type="molecule type" value="Genomic_DNA"/>
</dbReference>
<dbReference type="Gene3D" id="3.40.50.10420">
    <property type="entry name" value="NagB/RpiA/CoA transferase-like"/>
    <property type="match status" value="1"/>
</dbReference>
<dbReference type="STRING" id="1387353.BSF38_01046"/>
<name>A0A1U7CL14_9BACT</name>
<dbReference type="SUPFAM" id="SSF100950">
    <property type="entry name" value="NagB/RpiA/CoA transferase-like"/>
    <property type="match status" value="1"/>
</dbReference>
<reference evidence="3" key="1">
    <citation type="submission" date="2016-12" db="EMBL/GenBank/DDBJ databases">
        <title>Comparative genomics of four Isosphaeraceae planctomycetes: a common pool of plasmids and glycoside hydrolase genes.</title>
        <authorList>
            <person name="Ivanova A."/>
        </authorList>
    </citation>
    <scope>NUCLEOTIDE SEQUENCE [LARGE SCALE GENOMIC DNA]</scope>
    <source>
        <strain evidence="3">PX4</strain>
    </source>
</reference>
<dbReference type="InterPro" id="IPR037171">
    <property type="entry name" value="NagB/RpiA_transferase-like"/>
</dbReference>
<dbReference type="InterPro" id="IPR003741">
    <property type="entry name" value="LUD_dom"/>
</dbReference>
<dbReference type="Proteomes" id="UP000186309">
    <property type="component" value="Chromosome"/>
</dbReference>
<gene>
    <name evidence="2" type="primary">lutC</name>
    <name evidence="2" type="ORF">BSF38_01046</name>
</gene>
<dbReference type="AlphaFoldDB" id="A0A1U7CL14"/>
<dbReference type="KEGG" id="pbor:BSF38_01046"/>
<dbReference type="InterPro" id="IPR024185">
    <property type="entry name" value="FTHF_cligase-like_sf"/>
</dbReference>
<evidence type="ECO:0000259" key="1">
    <source>
        <dbReference type="Pfam" id="PF02589"/>
    </source>
</evidence>
<organism evidence="2 3">
    <name type="scientific">Paludisphaera borealis</name>
    <dbReference type="NCBI Taxonomy" id="1387353"/>
    <lineage>
        <taxon>Bacteria</taxon>
        <taxon>Pseudomonadati</taxon>
        <taxon>Planctomycetota</taxon>
        <taxon>Planctomycetia</taxon>
        <taxon>Isosphaerales</taxon>
        <taxon>Isosphaeraceae</taxon>
        <taxon>Paludisphaera</taxon>
    </lineage>
</organism>